<dbReference type="InterPro" id="IPR006624">
    <property type="entry name" value="Beta-propeller_rpt_TECPR"/>
</dbReference>
<protein>
    <submittedName>
        <fullName evidence="1">Uncharacterized protein</fullName>
    </submittedName>
</protein>
<gene>
    <name evidence="1" type="ORF">MEBOL_001107</name>
</gene>
<dbReference type="SMART" id="SM00706">
    <property type="entry name" value="TECPR"/>
    <property type="match status" value="4"/>
</dbReference>
<keyword evidence="2" id="KW-1185">Reference proteome</keyword>
<reference evidence="1 2" key="1">
    <citation type="submission" date="2017-06" db="EMBL/GenBank/DDBJ databases">
        <authorList>
            <person name="Kim H.J."/>
            <person name="Triplett B.A."/>
        </authorList>
    </citation>
    <scope>NUCLEOTIDE SEQUENCE [LARGE SCALE GENOMIC DNA]</scope>
    <source>
        <strain evidence="1 2">DSM 14713</strain>
    </source>
</reference>
<name>A0A250I8X6_9BACT</name>
<evidence type="ECO:0000313" key="1">
    <source>
        <dbReference type="EMBL" id="ATB27663.1"/>
    </source>
</evidence>
<evidence type="ECO:0000313" key="2">
    <source>
        <dbReference type="Proteomes" id="UP000217289"/>
    </source>
</evidence>
<sequence>MATERPGTLARFTAGRWQDMLWFSDLDALTTIDGRADDDVWFGGKKGALYHWDGDTLTRVNGGTRGDIIHLQVLPDGRAWAAALVSQGLPYESRYSQLLAWDGSAWSVVLERIPLTTPSARRTFLATESGDVWFATNTGLFRWSEGALQRLSPERLNEGRESLWANGPHEVWVGIGSTVKRWNGSALVDVTDIPQEEIDTIWGTGPGDVWILPRSTLSGSLILHWNGSQLTSYPIGPGHPDDLWFGMMGTGPNDVWVNHEGKLLHWDGQAWKAMAGPLERAYVLRRVGPDSVWIRGSVDDQVMHWDGQTMRQIPETGEGRVTHAHLRDVWALSPTDVWAVGDSGTALHRDGEGWNVVPTPTQADLTGVSGSSTRDVWAVGKQGVVLHWDGTAWTRVELGTSADLDAVWAATPGFVTIVGDQGTLLQLREGQWSMHSSTVSRLNRVWARSPDEIWVTDIEGTIYHSSGTELSVVLRRRYPQYTSKGLWGMGPESLFAAGLVKQGADWVEFRHPIVGGGCHACVSQFTPMDAWEDPHQRTWFIGEFLTNTGASSPFWLTFVKGRCSGSSRLGPPISPFQPTALHGTGAHDIWSVGTYGRIHHLSY</sequence>
<dbReference type="EMBL" id="CP022163">
    <property type="protein sequence ID" value="ATB27663.1"/>
    <property type="molecule type" value="Genomic_DNA"/>
</dbReference>
<dbReference type="Proteomes" id="UP000217289">
    <property type="component" value="Chromosome"/>
</dbReference>
<dbReference type="KEGG" id="mbd:MEBOL_001107"/>
<proteinExistence type="predicted"/>
<accession>A0A250I8X6</accession>
<dbReference type="AlphaFoldDB" id="A0A250I8X6"/>
<organism evidence="1 2">
    <name type="scientific">Melittangium boletus DSM 14713</name>
    <dbReference type="NCBI Taxonomy" id="1294270"/>
    <lineage>
        <taxon>Bacteria</taxon>
        <taxon>Pseudomonadati</taxon>
        <taxon>Myxococcota</taxon>
        <taxon>Myxococcia</taxon>
        <taxon>Myxococcales</taxon>
        <taxon>Cystobacterineae</taxon>
        <taxon>Archangiaceae</taxon>
        <taxon>Melittangium</taxon>
    </lineage>
</organism>